<proteinExistence type="predicted"/>
<dbReference type="OrthoDB" id="14309at2"/>
<keyword evidence="2" id="KW-1185">Reference proteome</keyword>
<dbReference type="EMBL" id="RCCJ01000001">
    <property type="protein sequence ID" value="RLJ69895.1"/>
    <property type="molecule type" value="Genomic_DNA"/>
</dbReference>
<name>A0A497XM27_9AQUI</name>
<gene>
    <name evidence="1" type="ORF">BCF55_0153</name>
</gene>
<sequence>MRKAYIFMVFLGMLFLLLGVKETRAAEDGGVVVPTPLTKNLGDYYVSIGVFSIAQLEKNFPRAYNLLVKHHGKPTPNQTHHLAVSLWKEENGKITYLSNYEVEAEVRSPIFRATREKLSKYPHQYGDNYGGWFDMSDKGLYHIAIIIHENGKTRKVTFDYLMQ</sequence>
<comment type="caution">
    <text evidence="1">The sequence shown here is derived from an EMBL/GenBank/DDBJ whole genome shotgun (WGS) entry which is preliminary data.</text>
</comment>
<organism evidence="1 2">
    <name type="scientific">Hydrogenivirga caldilitoris</name>
    <dbReference type="NCBI Taxonomy" id="246264"/>
    <lineage>
        <taxon>Bacteria</taxon>
        <taxon>Pseudomonadati</taxon>
        <taxon>Aquificota</taxon>
        <taxon>Aquificia</taxon>
        <taxon>Aquificales</taxon>
        <taxon>Aquificaceae</taxon>
        <taxon>Hydrogenivirga</taxon>
    </lineage>
</organism>
<evidence type="ECO:0000313" key="1">
    <source>
        <dbReference type="EMBL" id="RLJ69895.1"/>
    </source>
</evidence>
<reference evidence="1 2" key="1">
    <citation type="submission" date="2018-10" db="EMBL/GenBank/DDBJ databases">
        <title>Genomic Encyclopedia of Archaeal and Bacterial Type Strains, Phase II (KMG-II): from individual species to whole genera.</title>
        <authorList>
            <person name="Goeker M."/>
        </authorList>
    </citation>
    <scope>NUCLEOTIDE SEQUENCE [LARGE SCALE GENOMIC DNA]</scope>
    <source>
        <strain evidence="1 2">DSM 16510</strain>
    </source>
</reference>
<dbReference type="RefSeq" id="WP_121008832.1">
    <property type="nucleotide sequence ID" value="NZ_RCCJ01000001.1"/>
</dbReference>
<accession>A0A497XM27</accession>
<protein>
    <submittedName>
        <fullName evidence="1">Uncharacterized protein</fullName>
    </submittedName>
</protein>
<dbReference type="Proteomes" id="UP000267841">
    <property type="component" value="Unassembled WGS sequence"/>
</dbReference>
<evidence type="ECO:0000313" key="2">
    <source>
        <dbReference type="Proteomes" id="UP000267841"/>
    </source>
</evidence>
<dbReference type="AlphaFoldDB" id="A0A497XM27"/>